<dbReference type="SUPFAM" id="SSF46689">
    <property type="entry name" value="Homeodomain-like"/>
    <property type="match status" value="1"/>
</dbReference>
<dbReference type="Gene3D" id="1.10.357.10">
    <property type="entry name" value="Tetracycline Repressor, domain 2"/>
    <property type="match status" value="1"/>
</dbReference>
<dbReference type="EMBL" id="VWMK01000004">
    <property type="protein sequence ID" value="KAA3767909.1"/>
    <property type="molecule type" value="Genomic_DNA"/>
</dbReference>
<name>A0A7J4XLS4_9BACE</name>
<gene>
    <name evidence="1" type="ORF">F3F73_05810</name>
</gene>
<protein>
    <submittedName>
        <fullName evidence="1">TetR/AcrR family transcriptional regulator</fullName>
    </submittedName>
</protein>
<sequence>MEEPKNKRNRRTRAELEAGVFDAVRQLASEKGLAQITFSDIMQRAGIQMSVLLKNYKSIDRVLDKYAYISDYWLHDLFDEEHPTDKAGEDILKSTLKSLAVYLFDNIDMQNLLVWELEADNPTTRRIARSREKHYRTAIEELKHLFEGTGIPADIIAGLLTAGTYYLILHRRRSTFWGVDYQRRENRERLYSALDYLCELVFSALKEHNKTVEIARKFKQKGIDTATIAECTDLPADVIEQL</sequence>
<accession>A0A7J4XLS4</accession>
<proteinExistence type="predicted"/>
<evidence type="ECO:0000313" key="1">
    <source>
        <dbReference type="EMBL" id="KAA3767909.1"/>
    </source>
</evidence>
<dbReference type="Proteomes" id="UP000422221">
    <property type="component" value="Unassembled WGS sequence"/>
</dbReference>
<evidence type="ECO:0000313" key="2">
    <source>
        <dbReference type="Proteomes" id="UP000422221"/>
    </source>
</evidence>
<dbReference type="InterPro" id="IPR009057">
    <property type="entry name" value="Homeodomain-like_sf"/>
</dbReference>
<dbReference type="RefSeq" id="WP_130058432.1">
    <property type="nucleotide sequence ID" value="NZ_RCXT01000003.1"/>
</dbReference>
<organism evidence="1 2">
    <name type="scientific">Bacteroides salyersiae</name>
    <dbReference type="NCBI Taxonomy" id="291644"/>
    <lineage>
        <taxon>Bacteria</taxon>
        <taxon>Pseudomonadati</taxon>
        <taxon>Bacteroidota</taxon>
        <taxon>Bacteroidia</taxon>
        <taxon>Bacteroidales</taxon>
        <taxon>Bacteroidaceae</taxon>
        <taxon>Bacteroides</taxon>
    </lineage>
</organism>
<comment type="caution">
    <text evidence="1">The sequence shown here is derived from an EMBL/GenBank/DDBJ whole genome shotgun (WGS) entry which is preliminary data.</text>
</comment>
<reference evidence="1 2" key="1">
    <citation type="journal article" date="2019" name="Nat. Med.">
        <title>A library of human gut bacterial isolates paired with longitudinal multiomics data enables mechanistic microbiome research.</title>
        <authorList>
            <person name="Poyet M."/>
            <person name="Groussin M."/>
            <person name="Gibbons S.M."/>
            <person name="Avila-Pacheco J."/>
            <person name="Jiang X."/>
            <person name="Kearney S.M."/>
            <person name="Perrotta A.R."/>
            <person name="Berdy B."/>
            <person name="Zhao S."/>
            <person name="Lieberman T.D."/>
            <person name="Swanson P.K."/>
            <person name="Smith M."/>
            <person name="Roesemann S."/>
            <person name="Alexander J.E."/>
            <person name="Rich S.A."/>
            <person name="Livny J."/>
            <person name="Vlamakis H."/>
            <person name="Clish C."/>
            <person name="Bullock K."/>
            <person name="Deik A."/>
            <person name="Scott J."/>
            <person name="Pierce K.A."/>
            <person name="Xavier R.J."/>
            <person name="Alm E.J."/>
        </authorList>
    </citation>
    <scope>NUCLEOTIDE SEQUENCE [LARGE SCALE GENOMIC DNA]</scope>
    <source>
        <strain evidence="1 2">BIOML-A10</strain>
    </source>
</reference>
<dbReference type="AlphaFoldDB" id="A0A7J4XLS4"/>